<reference evidence="1 2" key="1">
    <citation type="submission" date="2023-11" db="EMBL/GenBank/DDBJ databases">
        <title>Halocaridina rubra genome assembly.</title>
        <authorList>
            <person name="Smith C."/>
        </authorList>
    </citation>
    <scope>NUCLEOTIDE SEQUENCE [LARGE SCALE GENOMIC DNA]</scope>
    <source>
        <strain evidence="1">EP-1</strain>
        <tissue evidence="1">Whole</tissue>
    </source>
</reference>
<dbReference type="EMBL" id="JAXCGZ010021875">
    <property type="protein sequence ID" value="KAK7041845.1"/>
    <property type="molecule type" value="Genomic_DNA"/>
</dbReference>
<dbReference type="Proteomes" id="UP001381693">
    <property type="component" value="Unassembled WGS sequence"/>
</dbReference>
<keyword evidence="2" id="KW-1185">Reference proteome</keyword>
<protein>
    <submittedName>
        <fullName evidence="1">Uncharacterized protein</fullName>
    </submittedName>
</protein>
<gene>
    <name evidence="1" type="ORF">SK128_009203</name>
</gene>
<sequence>MKPKTVIKVRITLYSGNLIAALAIPSYEKPIESLFDVPPAIENNGYNIMAFGGSVMELIFRDADEGIYKKIWNLFNLRDKEYPSIMRDIYPDKYFTIKSYAARKYIVVLPETTVEIFRSRFGRVNYHSGREKFYPQLIGIACPTGAPFRLAFDK</sequence>
<comment type="caution">
    <text evidence="1">The sequence shown here is derived from an EMBL/GenBank/DDBJ whole genome shotgun (WGS) entry which is preliminary data.</text>
</comment>
<evidence type="ECO:0000313" key="1">
    <source>
        <dbReference type="EMBL" id="KAK7041845.1"/>
    </source>
</evidence>
<accession>A0AAN8ZQ17</accession>
<feature type="non-terminal residue" evidence="1">
    <location>
        <position position="154"/>
    </location>
</feature>
<organism evidence="1 2">
    <name type="scientific">Halocaridina rubra</name>
    <name type="common">Hawaiian red shrimp</name>
    <dbReference type="NCBI Taxonomy" id="373956"/>
    <lineage>
        <taxon>Eukaryota</taxon>
        <taxon>Metazoa</taxon>
        <taxon>Ecdysozoa</taxon>
        <taxon>Arthropoda</taxon>
        <taxon>Crustacea</taxon>
        <taxon>Multicrustacea</taxon>
        <taxon>Malacostraca</taxon>
        <taxon>Eumalacostraca</taxon>
        <taxon>Eucarida</taxon>
        <taxon>Decapoda</taxon>
        <taxon>Pleocyemata</taxon>
        <taxon>Caridea</taxon>
        <taxon>Atyoidea</taxon>
        <taxon>Atyidae</taxon>
        <taxon>Halocaridina</taxon>
    </lineage>
</organism>
<proteinExistence type="predicted"/>
<evidence type="ECO:0000313" key="2">
    <source>
        <dbReference type="Proteomes" id="UP001381693"/>
    </source>
</evidence>
<dbReference type="AlphaFoldDB" id="A0AAN8ZQ17"/>
<name>A0AAN8ZQ17_HALRR</name>